<organism evidence="2 3">
    <name type="scientific">Trichoderma longibrachiatum ATCC 18648</name>
    <dbReference type="NCBI Taxonomy" id="983965"/>
    <lineage>
        <taxon>Eukaryota</taxon>
        <taxon>Fungi</taxon>
        <taxon>Dikarya</taxon>
        <taxon>Ascomycota</taxon>
        <taxon>Pezizomycotina</taxon>
        <taxon>Sordariomycetes</taxon>
        <taxon>Hypocreomycetidae</taxon>
        <taxon>Hypocreales</taxon>
        <taxon>Hypocreaceae</taxon>
        <taxon>Trichoderma</taxon>
    </lineage>
</organism>
<dbReference type="AlphaFoldDB" id="A0A2T4BRX4"/>
<evidence type="ECO:0000313" key="2">
    <source>
        <dbReference type="EMBL" id="PTB72058.1"/>
    </source>
</evidence>
<evidence type="ECO:0000313" key="3">
    <source>
        <dbReference type="Proteomes" id="UP000240760"/>
    </source>
</evidence>
<dbReference type="EMBL" id="KZ679143">
    <property type="protein sequence ID" value="PTB72058.1"/>
    <property type="molecule type" value="Genomic_DNA"/>
</dbReference>
<gene>
    <name evidence="2" type="ORF">M440DRAFT_1098199</name>
</gene>
<reference evidence="2 3" key="1">
    <citation type="submission" date="2016-07" db="EMBL/GenBank/DDBJ databases">
        <title>Multiple horizontal gene transfer events from other fungi enriched the ability of initially mycotrophic Trichoderma (Ascomycota) to feed on dead plant biomass.</title>
        <authorList>
            <consortium name="DOE Joint Genome Institute"/>
            <person name="Aerts A."/>
            <person name="Atanasova L."/>
            <person name="Chenthamara K."/>
            <person name="Zhang J."/>
            <person name="Grujic M."/>
            <person name="Henrissat B."/>
            <person name="Kuo A."/>
            <person name="Salamov A."/>
            <person name="Lipzen A."/>
            <person name="Labutti K."/>
            <person name="Barry K."/>
            <person name="Miao Y."/>
            <person name="Rahimi M.J."/>
            <person name="Shen Q."/>
            <person name="Grigoriev I.V."/>
            <person name="Kubicek C.P."/>
            <person name="Druzhinina I.S."/>
        </authorList>
    </citation>
    <scope>NUCLEOTIDE SEQUENCE [LARGE SCALE GENOMIC DNA]</scope>
    <source>
        <strain evidence="2 3">ATCC 18648</strain>
    </source>
</reference>
<accession>A0A2T4BRX4</accession>
<name>A0A2T4BRX4_TRILO</name>
<sequence>MNCTKILTSTTQNPHLSLSHPPTPHAPTQPTHSPLAGGRLMREKYPFAGCGAIHVSLGRRIPLFFPKQGNRTSKHLDAVEQRALQSRTFHVPGKKQHNGGLTVLVLKQVFISLSPVQDSFFQAGASLPHSNYNILGKPGGRGGGHGGEKRASQARGVVAAGAKKGKGWCEWAGV</sequence>
<keyword evidence="3" id="KW-1185">Reference proteome</keyword>
<feature type="region of interest" description="Disordered" evidence="1">
    <location>
        <begin position="137"/>
        <end position="157"/>
    </location>
</feature>
<protein>
    <submittedName>
        <fullName evidence="2">Uncharacterized protein</fullName>
    </submittedName>
</protein>
<feature type="compositionally biased region" description="Polar residues" evidence="1">
    <location>
        <begin position="1"/>
        <end position="13"/>
    </location>
</feature>
<proteinExistence type="predicted"/>
<evidence type="ECO:0000256" key="1">
    <source>
        <dbReference type="SAM" id="MobiDB-lite"/>
    </source>
</evidence>
<dbReference type="Proteomes" id="UP000240760">
    <property type="component" value="Unassembled WGS sequence"/>
</dbReference>
<feature type="region of interest" description="Disordered" evidence="1">
    <location>
        <begin position="1"/>
        <end position="37"/>
    </location>
</feature>